<protein>
    <submittedName>
        <fullName evidence="1">Uncharacterized protein</fullName>
    </submittedName>
</protein>
<comment type="caution">
    <text evidence="1">The sequence shown here is derived from an EMBL/GenBank/DDBJ whole genome shotgun (WGS) entry which is preliminary data.</text>
</comment>
<reference evidence="1 2" key="1">
    <citation type="journal article" date="2014" name="Genome Announc.">
        <title>Draft Genome Sequence of Streptomyces fradiae ATCC 19609, a Strain Highly Sensitive to Antibiotics.</title>
        <authorList>
            <person name="Bekker O.B."/>
            <person name="Klimina K.M."/>
            <person name="Vatlin A.A."/>
            <person name="Zakharevich N.V."/>
            <person name="Kasianov A.S."/>
            <person name="Danilenko V.N."/>
        </authorList>
    </citation>
    <scope>NUCLEOTIDE SEQUENCE [LARGE SCALE GENOMIC DNA]</scope>
    <source>
        <strain evidence="1 2">ATCC 19609</strain>
    </source>
</reference>
<dbReference type="Proteomes" id="UP000028058">
    <property type="component" value="Unassembled WGS sequence"/>
</dbReference>
<name>A0A3M8EWV3_9ACTN</name>
<evidence type="ECO:0000313" key="1">
    <source>
        <dbReference type="EMBL" id="RKM92522.1"/>
    </source>
</evidence>
<sequence>MNANRQRLTMTGLLCQYCAHPAGRTQDGYLFLDLPPTEQERETGWPEKSLTAHPPLCVPHARESIERCCRFRTDGVVALRSWVPRLYGVAGAFYRRRADGLEVAAEETVTVSYKDKTRLPWLLASQLVRQLTGVTHVPIKELLKAA</sequence>
<dbReference type="EMBL" id="JNAD02000013">
    <property type="protein sequence ID" value="RKM92522.1"/>
    <property type="molecule type" value="Genomic_DNA"/>
</dbReference>
<keyword evidence="2" id="KW-1185">Reference proteome</keyword>
<gene>
    <name evidence="1" type="ORF">SFRA_024290</name>
</gene>
<evidence type="ECO:0000313" key="2">
    <source>
        <dbReference type="Proteomes" id="UP000028058"/>
    </source>
</evidence>
<organism evidence="1 2">
    <name type="scientific">Streptomyces xinghaiensis</name>
    <dbReference type="NCBI Taxonomy" id="1038928"/>
    <lineage>
        <taxon>Bacteria</taxon>
        <taxon>Bacillati</taxon>
        <taxon>Actinomycetota</taxon>
        <taxon>Actinomycetes</taxon>
        <taxon>Kitasatosporales</taxon>
        <taxon>Streptomycetaceae</taxon>
        <taxon>Streptomyces</taxon>
    </lineage>
</organism>
<dbReference type="AlphaFoldDB" id="A0A3M8EWV3"/>
<accession>A0A3M8EWV3</accession>
<proteinExistence type="predicted"/>